<keyword evidence="4" id="KW-1185">Reference proteome</keyword>
<evidence type="ECO:0000259" key="1">
    <source>
        <dbReference type="Pfam" id="PF03807"/>
    </source>
</evidence>
<dbReference type="InterPro" id="IPR015814">
    <property type="entry name" value="Pgluconate_DH_NAD-bd_C"/>
</dbReference>
<gene>
    <name evidence="3" type="ORF">J2S48_000725</name>
</gene>
<evidence type="ECO:0000259" key="2">
    <source>
        <dbReference type="Pfam" id="PF09130"/>
    </source>
</evidence>
<comment type="caution">
    <text evidence="3">The sequence shown here is derived from an EMBL/GenBank/DDBJ whole genome shotgun (WGS) entry which is preliminary data.</text>
</comment>
<protein>
    <recommendedName>
        <fullName evidence="5">3-hydroxyisobutyrate dehydrogenase-like beta-hydroxyacid dehydrogenase</fullName>
    </recommendedName>
</protein>
<evidence type="ECO:0000313" key="3">
    <source>
        <dbReference type="EMBL" id="MDR7381210.1"/>
    </source>
</evidence>
<organism evidence="3 4">
    <name type="scientific">Promicromonospora iranensis</name>
    <dbReference type="NCBI Taxonomy" id="1105144"/>
    <lineage>
        <taxon>Bacteria</taxon>
        <taxon>Bacillati</taxon>
        <taxon>Actinomycetota</taxon>
        <taxon>Actinomycetes</taxon>
        <taxon>Micrococcales</taxon>
        <taxon>Promicromonosporaceae</taxon>
        <taxon>Promicromonospora</taxon>
    </lineage>
</organism>
<proteinExistence type="predicted"/>
<dbReference type="Gene3D" id="3.40.50.720">
    <property type="entry name" value="NAD(P)-binding Rossmann-like Domain"/>
    <property type="match status" value="1"/>
</dbReference>
<name>A0ABU2CIP0_9MICO</name>
<dbReference type="InterPro" id="IPR036291">
    <property type="entry name" value="NAD(P)-bd_dom_sf"/>
</dbReference>
<reference evidence="3 4" key="1">
    <citation type="submission" date="2023-07" db="EMBL/GenBank/DDBJ databases">
        <title>Sequencing the genomes of 1000 actinobacteria strains.</title>
        <authorList>
            <person name="Klenk H.-P."/>
        </authorList>
    </citation>
    <scope>NUCLEOTIDE SEQUENCE [LARGE SCALE GENOMIC DNA]</scope>
    <source>
        <strain evidence="3 4">DSM 45554</strain>
    </source>
</reference>
<dbReference type="SUPFAM" id="SSF51735">
    <property type="entry name" value="NAD(P)-binding Rossmann-fold domains"/>
    <property type="match status" value="1"/>
</dbReference>
<feature type="domain" description="Phosphogluconate dehydrogenase NAD-binding putative C-terminal" evidence="2">
    <location>
        <begin position="175"/>
        <end position="242"/>
    </location>
</feature>
<accession>A0ABU2CIP0</accession>
<evidence type="ECO:0008006" key="5">
    <source>
        <dbReference type="Google" id="ProtNLM"/>
    </source>
</evidence>
<dbReference type="Proteomes" id="UP001183585">
    <property type="component" value="Unassembled WGS sequence"/>
</dbReference>
<dbReference type="SUPFAM" id="SSF48179">
    <property type="entry name" value="6-phosphogluconate dehydrogenase C-terminal domain-like"/>
    <property type="match status" value="1"/>
</dbReference>
<dbReference type="InterPro" id="IPR013328">
    <property type="entry name" value="6PGD_dom2"/>
</dbReference>
<sequence length="428" mass="45936">MGAAVGANMVANGHTVLWVPTDRSESTARRAAEAGLTPAASLQDALSHAEVVLSICPPAVAREVADQVSEIGYAGLYVEANAISPEKYARISFLPGLGRVIDGAIIGPPPREVEARLYLAGPSELTAVVAGLFAGTRVTVRDVGSDIGAASALKMAFASFQKAARPLAAVAHALARKYDVGEFLAEEAATMPGDILAAVDAVPGVAARAWRWAPEMDEISQTLTSVGLPDVQARAAEAVLEMWGGDKDRRDLTITEVLGRLACDPERLVDLRALGRPPRYEIAMVPLLEDEPGNDGSLLVSVTSSAHRQAAQYFGKQFRRELGYTLEPYEATDAESETVLILSRFQASFPLAAGAAGLSRTDGGWLLTWIWLHPHERGRGLLDLAWDELEERFGEFAIEAPYSGAMRRFFDRRGVQPPRIDPEVEGRG</sequence>
<dbReference type="InterPro" id="IPR008927">
    <property type="entry name" value="6-PGluconate_DH-like_C_sf"/>
</dbReference>
<dbReference type="Gene3D" id="1.10.1040.10">
    <property type="entry name" value="N-(1-d-carboxylethyl)-l-norvaline Dehydrogenase, domain 2"/>
    <property type="match status" value="1"/>
</dbReference>
<feature type="domain" description="Pyrroline-5-carboxylate reductase catalytic N-terminal" evidence="1">
    <location>
        <begin position="1"/>
        <end position="68"/>
    </location>
</feature>
<dbReference type="Pfam" id="PF09130">
    <property type="entry name" value="DUF1932"/>
    <property type="match status" value="1"/>
</dbReference>
<dbReference type="InterPro" id="IPR028939">
    <property type="entry name" value="P5C_Rdtase_cat_N"/>
</dbReference>
<dbReference type="Pfam" id="PF03807">
    <property type="entry name" value="F420_oxidored"/>
    <property type="match status" value="1"/>
</dbReference>
<evidence type="ECO:0000313" key="4">
    <source>
        <dbReference type="Proteomes" id="UP001183585"/>
    </source>
</evidence>
<dbReference type="EMBL" id="JAVDYE010000001">
    <property type="protein sequence ID" value="MDR7381210.1"/>
    <property type="molecule type" value="Genomic_DNA"/>
</dbReference>